<name>A0AAU8J9Z4_9CYAN</name>
<feature type="transmembrane region" description="Helical" evidence="1">
    <location>
        <begin position="81"/>
        <end position="102"/>
    </location>
</feature>
<keyword evidence="1" id="KW-0472">Membrane</keyword>
<evidence type="ECO:0000313" key="2">
    <source>
        <dbReference type="EMBL" id="XCM35612.1"/>
    </source>
</evidence>
<organism evidence="2">
    <name type="scientific">Planktothricoides raciborskii GIHE-MW2</name>
    <dbReference type="NCBI Taxonomy" id="2792601"/>
    <lineage>
        <taxon>Bacteria</taxon>
        <taxon>Bacillati</taxon>
        <taxon>Cyanobacteriota</taxon>
        <taxon>Cyanophyceae</taxon>
        <taxon>Oscillatoriophycideae</taxon>
        <taxon>Oscillatoriales</taxon>
        <taxon>Oscillatoriaceae</taxon>
        <taxon>Planktothricoides</taxon>
    </lineage>
</organism>
<dbReference type="AlphaFoldDB" id="A0AAU8J9Z4"/>
<dbReference type="EMBL" id="CP159837">
    <property type="protein sequence ID" value="XCM35612.1"/>
    <property type="molecule type" value="Genomic_DNA"/>
</dbReference>
<proteinExistence type="predicted"/>
<keyword evidence="1" id="KW-1133">Transmembrane helix</keyword>
<feature type="transmembrane region" description="Helical" evidence="1">
    <location>
        <begin position="114"/>
        <end position="138"/>
    </location>
</feature>
<reference evidence="2" key="1">
    <citation type="submission" date="2024-07" db="EMBL/GenBank/DDBJ databases">
        <authorList>
            <person name="Kim Y.J."/>
            <person name="Jeong J.Y."/>
        </authorList>
    </citation>
    <scope>NUCLEOTIDE SEQUENCE</scope>
    <source>
        <strain evidence="2">GIHE-MW2</strain>
    </source>
</reference>
<keyword evidence="1" id="KW-0812">Transmembrane</keyword>
<feature type="transmembrane region" description="Helical" evidence="1">
    <location>
        <begin position="49"/>
        <end position="69"/>
    </location>
</feature>
<protein>
    <submittedName>
        <fullName evidence="2">Uncharacterized protein</fullName>
    </submittedName>
</protein>
<dbReference type="RefSeq" id="WP_054465434.1">
    <property type="nucleotide sequence ID" value="NZ_CP159837.1"/>
</dbReference>
<sequence>MRDKEIIPILITGFAIGMIWDGVTTFLGVVSIVAGPEFTLSLNMNANSFGVYGIAFVGAVIVFCFNLITINVWEEASEGRWILAAPWLLCIVFDFFTSLAGNYRFILPGRQSEIAVIGVIWFITLLTTISPMSVRYLVKEYSEY</sequence>
<evidence type="ECO:0000256" key="1">
    <source>
        <dbReference type="SAM" id="Phobius"/>
    </source>
</evidence>
<gene>
    <name evidence="2" type="ORF">ABWT76_004304</name>
</gene>
<accession>A0AAU8J9Z4</accession>
<feature type="transmembrane region" description="Helical" evidence="1">
    <location>
        <begin position="7"/>
        <end position="29"/>
    </location>
</feature>